<name>A0A5D3FWG0_9ACTN</name>
<dbReference type="GO" id="GO:0006633">
    <property type="term" value="P:fatty acid biosynthetic process"/>
    <property type="evidence" value="ECO:0007669"/>
    <property type="project" value="InterPro"/>
</dbReference>
<dbReference type="Pfam" id="PF08990">
    <property type="entry name" value="Docking"/>
    <property type="match status" value="1"/>
</dbReference>
<evidence type="ECO:0000313" key="14">
    <source>
        <dbReference type="EMBL" id="TYK52464.1"/>
    </source>
</evidence>
<dbReference type="InterPro" id="IPR016039">
    <property type="entry name" value="Thiolase-like"/>
</dbReference>
<feature type="region of interest" description="N-terminal hotdog fold" evidence="9">
    <location>
        <begin position="2599"/>
        <end position="2722"/>
    </location>
</feature>
<dbReference type="InterPro" id="IPR036291">
    <property type="entry name" value="NAD(P)-bd_dom_sf"/>
</dbReference>
<dbReference type="InterPro" id="IPR013154">
    <property type="entry name" value="ADH-like_N"/>
</dbReference>
<dbReference type="FunFam" id="3.40.47.10:FF:000019">
    <property type="entry name" value="Polyketide synthase type I"/>
    <property type="match status" value="2"/>
</dbReference>
<dbReference type="Gene3D" id="3.30.70.3290">
    <property type="match status" value="2"/>
</dbReference>
<dbReference type="Pfam" id="PF13602">
    <property type="entry name" value="ADH_zinc_N_2"/>
    <property type="match status" value="1"/>
</dbReference>
<dbReference type="InterPro" id="IPR011032">
    <property type="entry name" value="GroES-like_sf"/>
</dbReference>
<dbReference type="Pfam" id="PF00109">
    <property type="entry name" value="ketoacyl-synt"/>
    <property type="match status" value="2"/>
</dbReference>
<dbReference type="GO" id="GO:0016491">
    <property type="term" value="F:oxidoreductase activity"/>
    <property type="evidence" value="ECO:0007669"/>
    <property type="project" value="InterPro"/>
</dbReference>
<dbReference type="Gene3D" id="3.90.180.10">
    <property type="entry name" value="Medium-chain alcohol dehydrogenases, catalytic domain"/>
    <property type="match status" value="1"/>
</dbReference>
<dbReference type="Pfam" id="PF21089">
    <property type="entry name" value="PKS_DH_N"/>
    <property type="match status" value="2"/>
</dbReference>
<dbReference type="Pfam" id="PF08659">
    <property type="entry name" value="KR"/>
    <property type="match status" value="2"/>
</dbReference>
<dbReference type="Pfam" id="PF14765">
    <property type="entry name" value="PS-DH"/>
    <property type="match status" value="2"/>
</dbReference>
<dbReference type="InterPro" id="IPR016036">
    <property type="entry name" value="Malonyl_transacylase_ACP-bd"/>
</dbReference>
<dbReference type="Gene3D" id="3.40.50.11460">
    <property type="match status" value="1"/>
</dbReference>
<dbReference type="Gene3D" id="3.40.50.720">
    <property type="entry name" value="NAD(P)-binding Rossmann-like Domain"/>
    <property type="match status" value="2"/>
</dbReference>
<dbReference type="InterPro" id="IPR020807">
    <property type="entry name" value="PKS_DH"/>
</dbReference>
<keyword evidence="7" id="KW-0511">Multifunctional enzyme</keyword>
<dbReference type="GO" id="GO:0004312">
    <property type="term" value="F:fatty acid synthase activity"/>
    <property type="evidence" value="ECO:0007669"/>
    <property type="project" value="TreeGrafter"/>
</dbReference>
<dbReference type="SUPFAM" id="SSF50129">
    <property type="entry name" value="GroES-like"/>
    <property type="match status" value="1"/>
</dbReference>
<dbReference type="GO" id="GO:0031177">
    <property type="term" value="F:phosphopantetheine binding"/>
    <property type="evidence" value="ECO:0007669"/>
    <property type="project" value="InterPro"/>
</dbReference>
<evidence type="ECO:0000256" key="7">
    <source>
        <dbReference type="ARBA" id="ARBA00023268"/>
    </source>
</evidence>
<keyword evidence="6" id="KW-0045">Antibiotic biosynthesis</keyword>
<dbReference type="InterPro" id="IPR042104">
    <property type="entry name" value="PKS_dehydratase_sf"/>
</dbReference>
<dbReference type="InterPro" id="IPR014030">
    <property type="entry name" value="Ketoacyl_synth_N"/>
</dbReference>
<dbReference type="Pfam" id="PF08240">
    <property type="entry name" value="ADH_N"/>
    <property type="match status" value="1"/>
</dbReference>
<evidence type="ECO:0000259" key="13">
    <source>
        <dbReference type="PROSITE" id="PS52019"/>
    </source>
</evidence>
<evidence type="ECO:0000256" key="2">
    <source>
        <dbReference type="ARBA" id="ARBA00004792"/>
    </source>
</evidence>
<dbReference type="GO" id="GO:0004315">
    <property type="term" value="F:3-oxoacyl-[acyl-carrier-protein] synthase activity"/>
    <property type="evidence" value="ECO:0007669"/>
    <property type="project" value="InterPro"/>
</dbReference>
<comment type="pathway">
    <text evidence="2">Antibiotic biosynthesis.</text>
</comment>
<evidence type="ECO:0000256" key="9">
    <source>
        <dbReference type="PROSITE-ProRule" id="PRU01363"/>
    </source>
</evidence>
<comment type="caution">
    <text evidence="14">The sequence shown here is derived from an EMBL/GenBank/DDBJ whole genome shotgun (WGS) entry which is preliminary data.</text>
</comment>
<dbReference type="GO" id="GO:0033068">
    <property type="term" value="P:macrolide biosynthetic process"/>
    <property type="evidence" value="ECO:0007669"/>
    <property type="project" value="UniProtKB-ARBA"/>
</dbReference>
<dbReference type="Proteomes" id="UP000323505">
    <property type="component" value="Unassembled WGS sequence"/>
</dbReference>
<dbReference type="SUPFAM" id="SSF55048">
    <property type="entry name" value="Probable ACP-binding domain of malonyl-CoA ACP transacylase"/>
    <property type="match status" value="2"/>
</dbReference>
<dbReference type="Gene3D" id="1.10.1200.10">
    <property type="entry name" value="ACP-like"/>
    <property type="match status" value="2"/>
</dbReference>
<dbReference type="SUPFAM" id="SSF52151">
    <property type="entry name" value="FabD/lysophospholipase-like"/>
    <property type="match status" value="2"/>
</dbReference>
<dbReference type="SMART" id="SM01294">
    <property type="entry name" value="PKS_PP_betabranch"/>
    <property type="match status" value="2"/>
</dbReference>
<keyword evidence="5" id="KW-0808">Transferase</keyword>
<keyword evidence="4" id="KW-0597">Phosphoprotein</keyword>
<evidence type="ECO:0000256" key="4">
    <source>
        <dbReference type="ARBA" id="ARBA00022553"/>
    </source>
</evidence>
<accession>A0A5D3FWG0</accession>
<evidence type="ECO:0000259" key="11">
    <source>
        <dbReference type="PROSITE" id="PS50075"/>
    </source>
</evidence>
<dbReference type="InterPro" id="IPR014031">
    <property type="entry name" value="Ketoacyl_synth_C"/>
</dbReference>
<keyword evidence="8" id="KW-0012">Acyltransferase</keyword>
<dbReference type="FunFam" id="1.10.1200.10:FF:000007">
    <property type="entry name" value="Probable polyketide synthase pks17"/>
    <property type="match status" value="2"/>
</dbReference>
<feature type="active site" description="Proton donor; for dehydratase activity" evidence="9">
    <location>
        <position position="1118"/>
    </location>
</feature>
<dbReference type="EMBL" id="VSRQ01000001">
    <property type="protein sequence ID" value="TYK52464.1"/>
    <property type="molecule type" value="Genomic_DNA"/>
</dbReference>
<dbReference type="Gene3D" id="3.40.366.10">
    <property type="entry name" value="Malonyl-Coenzyme A Acyl Carrier Protein, domain 2"/>
    <property type="match status" value="2"/>
</dbReference>
<dbReference type="SUPFAM" id="SSF53901">
    <property type="entry name" value="Thiolase-like"/>
    <property type="match status" value="2"/>
</dbReference>
<dbReference type="InterPro" id="IPR049551">
    <property type="entry name" value="PKS_DH_C"/>
</dbReference>
<dbReference type="InterPro" id="IPR049900">
    <property type="entry name" value="PKS_mFAS_DH"/>
</dbReference>
<comment type="cofactor">
    <cofactor evidence="1">
        <name>pantetheine 4'-phosphate</name>
        <dbReference type="ChEBI" id="CHEBI:47942"/>
    </cofactor>
</comment>
<dbReference type="CDD" id="cd08956">
    <property type="entry name" value="KR_3_FAS_SDR_x"/>
    <property type="match status" value="1"/>
</dbReference>
<dbReference type="InterPro" id="IPR001227">
    <property type="entry name" value="Ac_transferase_dom_sf"/>
</dbReference>
<evidence type="ECO:0000259" key="12">
    <source>
        <dbReference type="PROSITE" id="PS52004"/>
    </source>
</evidence>
<dbReference type="Pfam" id="PF00550">
    <property type="entry name" value="PP-binding"/>
    <property type="match status" value="2"/>
</dbReference>
<dbReference type="SUPFAM" id="SSF51735">
    <property type="entry name" value="NAD(P)-binding Rossmann-fold domains"/>
    <property type="match status" value="5"/>
</dbReference>
<reference evidence="14 15" key="1">
    <citation type="submission" date="2019-08" db="EMBL/GenBank/DDBJ databases">
        <title>Actinomadura sp. nov. CYP1-5 isolated from mountain soil.</title>
        <authorList>
            <person name="Songsumanus A."/>
            <person name="Kuncharoen N."/>
            <person name="Kudo T."/>
            <person name="Yuki M."/>
            <person name="Igarashi Y."/>
            <person name="Tanasupawat S."/>
        </authorList>
    </citation>
    <scope>NUCLEOTIDE SEQUENCE [LARGE SCALE GENOMIC DNA]</scope>
    <source>
        <strain evidence="14 15">CYP1-5</strain>
    </source>
</reference>
<evidence type="ECO:0000256" key="1">
    <source>
        <dbReference type="ARBA" id="ARBA00001957"/>
    </source>
</evidence>
<dbReference type="PANTHER" id="PTHR43775:SF51">
    <property type="entry name" value="INACTIVE PHENOLPHTHIOCEROL SYNTHESIS POLYKETIDE SYNTHASE TYPE I PKS1-RELATED"/>
    <property type="match status" value="1"/>
</dbReference>
<feature type="region of interest" description="Disordered" evidence="10">
    <location>
        <begin position="3777"/>
        <end position="3804"/>
    </location>
</feature>
<dbReference type="Pfam" id="PF00698">
    <property type="entry name" value="Acyl_transf_1"/>
    <property type="match status" value="2"/>
</dbReference>
<dbReference type="Gene3D" id="3.40.47.10">
    <property type="match status" value="2"/>
</dbReference>
<dbReference type="FunFam" id="3.40.366.10:FF:000002">
    <property type="entry name" value="Probable polyketide synthase 2"/>
    <property type="match status" value="1"/>
</dbReference>
<dbReference type="FunFam" id="3.40.50.720:FF:000209">
    <property type="entry name" value="Polyketide synthase Pks12"/>
    <property type="match status" value="1"/>
</dbReference>
<keyword evidence="15" id="KW-1185">Reference proteome</keyword>
<dbReference type="SMART" id="SM00827">
    <property type="entry name" value="PKS_AT"/>
    <property type="match status" value="2"/>
</dbReference>
<evidence type="ECO:0000256" key="8">
    <source>
        <dbReference type="ARBA" id="ARBA00023315"/>
    </source>
</evidence>
<keyword evidence="3" id="KW-0596">Phosphopantetheine</keyword>
<dbReference type="InterPro" id="IPR020841">
    <property type="entry name" value="PKS_Beta-ketoAc_synthase_dom"/>
</dbReference>
<evidence type="ECO:0000256" key="5">
    <source>
        <dbReference type="ARBA" id="ARBA00022679"/>
    </source>
</evidence>
<evidence type="ECO:0000256" key="3">
    <source>
        <dbReference type="ARBA" id="ARBA00022450"/>
    </source>
</evidence>
<dbReference type="SMART" id="SM00826">
    <property type="entry name" value="PKS_DH"/>
    <property type="match status" value="2"/>
</dbReference>
<gene>
    <name evidence="14" type="ORF">FXF68_01395</name>
</gene>
<dbReference type="CDD" id="cd00833">
    <property type="entry name" value="PKS"/>
    <property type="match status" value="2"/>
</dbReference>
<feature type="domain" description="PKS/mFAS DH" evidence="13">
    <location>
        <begin position="2599"/>
        <end position="2874"/>
    </location>
</feature>
<dbReference type="InterPro" id="IPR055123">
    <property type="entry name" value="SpnB-like_Rossmann"/>
</dbReference>
<dbReference type="SMART" id="SM00823">
    <property type="entry name" value="PKS_PP"/>
    <property type="match status" value="2"/>
</dbReference>
<proteinExistence type="predicted"/>
<dbReference type="SMART" id="SM00829">
    <property type="entry name" value="PKS_ER"/>
    <property type="match status" value="1"/>
</dbReference>
<dbReference type="Gene3D" id="3.10.129.110">
    <property type="entry name" value="Polyketide synthase dehydratase"/>
    <property type="match status" value="2"/>
</dbReference>
<feature type="active site" description="Proton donor; for dehydratase activity" evidence="9">
    <location>
        <position position="2796"/>
    </location>
</feature>
<dbReference type="SMART" id="SM00825">
    <property type="entry name" value="PKS_KS"/>
    <property type="match status" value="2"/>
</dbReference>
<dbReference type="InterPro" id="IPR015083">
    <property type="entry name" value="NorB/c/GfsB-D-like_docking"/>
</dbReference>
<dbReference type="InterPro" id="IPR057326">
    <property type="entry name" value="KR_dom"/>
</dbReference>
<dbReference type="RefSeq" id="WP_148756987.1">
    <property type="nucleotide sequence ID" value="NZ_VSRQ01000001.1"/>
</dbReference>
<dbReference type="PROSITE" id="PS00012">
    <property type="entry name" value="PHOSPHOPANTETHEINE"/>
    <property type="match status" value="2"/>
</dbReference>
<dbReference type="Pfam" id="PF02801">
    <property type="entry name" value="Ketoacyl-synt_C"/>
    <property type="match status" value="2"/>
</dbReference>
<dbReference type="InterPro" id="IPR020806">
    <property type="entry name" value="PKS_PP-bd"/>
</dbReference>
<dbReference type="PROSITE" id="PS52004">
    <property type="entry name" value="KS3_2"/>
    <property type="match status" value="2"/>
</dbReference>
<dbReference type="InterPro" id="IPR050091">
    <property type="entry name" value="PKS_NRPS_Biosynth_Enz"/>
</dbReference>
<feature type="domain" description="Ketosynthase family 3 (KS3)" evidence="12">
    <location>
        <begin position="1709"/>
        <end position="2135"/>
    </location>
</feature>
<dbReference type="InterPro" id="IPR009081">
    <property type="entry name" value="PP-bd_ACP"/>
</dbReference>
<feature type="active site" description="Proton acceptor; for dehydratase activity" evidence="9">
    <location>
        <position position="955"/>
    </location>
</feature>
<sequence>MANDGRLRDYLKRVTLDLHAARERIRQMESERTEPIAIVAMACRYPGDVASPEELWELVAAGTDAIGPFPANRGWDLEGLYDPDPDHPGTSISRAGGFLHDADRFDPEFFGISPREALTVDPQQRLLLELAWESFERAGIDPAALHGTATGVFTGVMYDDYAARIRPIPPAFEGYVGTGSAPSVASGRIAYTFGLEGPAVSVDTACSSSLVALHLAVQALRRRECRLALAGGVTVMATPNTFVEFSRQRGLSPDGRCKAFSARADGTGWGEGAGLLLLERLSDARRNDHPVLAVVRGTAVNQDGASSRLTAPNGPAQERVVARALEDAGLRPGEVDAVEAHGTGTALGDPIEAHALIRAFGADRPGGRPLWLGSVKSNIGHAQAAAGVAGVIKTVMAIRRGLLPPTLHAEEPAPDVGWSADGVALLTEAVPWPETGRARRAGVSSFGISGTNAHVIVEQAPPEDPAPDERAGAAPAVTPWLLSARTPEALRELARRLHDQVSVDPETDPADVAFALATGRAGLEHRAAVIGADRAALLDELAALGRDEPGDKTLLGTVRPGRLGFVFSGQGSQRPGMGRELHVAFPVFADALDEVTESLDAHLDRPLRELMFAAEGTPEAALLDQTRYTQAALFAFETALYRLFDHWGVQPKVLAGHSIGELTAVHAAGVLSLPDACALVAARGRLMQSAPGGGAMAAIQASEDEVRATLTTGADVAAVNGPAATVVSGDEDAVLAIAEHWSGLGRRTRRLNVSHAFHSAHMDGVLDEFRLVAAGLEFRPPAIPVLSNLTGEQATAEQLRSPDYWARHLREAVRFGDALRAARASGVATAVEIGPDAALAPLAAEPDTPPIVAALRRGRPEPVAVIEALAALHVRGVPVDWRQVLPPGRPTPLPTYPFQRERYWLDAPAAANVAATGLSATDHPLLGAAVALADGEGHLLTGRLSRDAHPWLDDHTVLGVGVVPGAVLLELALLAADRAGAGGVAELTLEAPLVPPDGGAVLLQARVGEADEDGRRSIGVYARAADAADDEPWTRHATGRLDAGAPSAASGPAAWPPEGAVPLPVDDLYERLADAGLSYGPSFQGVRAAWRHGSEVYARIEPPGETPEWPGLSPALLDACLHAASLAVDEADVPRVPFSFRDAALHATGAGDLWVRVSPTGPDAVSLDIRDAAGTPVASVGTLTTRPVSRERLAARRSLPLFAVDWQAITARTAEAETLVEVVEPSGDGVHEIVADTLRIVQDRIAQEPPPAGPLVVLTRGAVTDDVADPAGAAVWGLVRTAQTEHPGRFVLLDAEDTGEPVPSDLLGAALSTGEPQLALRGGEFRVPRLTRVTAEPAATALAPGGTVLVTGGTGLLGGLVARHLAAAHGVRHLLLTGRRGPDAEGAAQLRAELAELGAEATIAACDAADREDLAALLASIPADRPLTAVVHAAGVLADTTLARLAPADLAKALRPKADAARHLHELTRDLDLRAFVLFSSLAGTLGSAGQGAYAAANAYLDGLAAHRLARGLPAASLAWGPWAEDGGMTGGLGQADRARIARTGVTPLSAGLGLRLFDAALASGRAVTVPADLALGAVRDAPPLLRGLVRAPARRKAAAGSVSAPSLAGLPDEEQRRLVLGTVRAQVATVLGHPKPDTIPVARPFVDLGFDSLTGLELRNRLGAATGLDLPASLVFDHPTPEALAEHLWDALLGRRERGEVRTAIAADEPIAVVGMACRYPGEIATPEQLWDLLARGEHTITDLPGNRGWDLDRLYHPDPDHPGTSYTRKGGFLHDADAFDPAFFGIGPREAAAIDPQQRLLLETAWEAIENARIDPTGLGGTATGVYTGIMYGDYAARLHATPADYEGYLSTGNAPSVASGRIAYTLGLQGPAITIDTACSSSLVATHLACQALRSGQVELALAGGATVMATPTTFIEFSRQRGLAPDGLCKAFADTADGTAWSEGAGLLLLERLSDAQRNGHRVLALIRGSAINQDGASNGLTAPNGPSQERVIHTALADAGLTPADIDAVEAHGTGTTLGDPIEAQALINTYGHQRDPDKPLWLGSIKSNLGHTQAAAGVAGIIKTILAIQHRTLPATLHVDTPSSHVPWDDSGIQLLAEAQPWPDTGRPRRAAVSSFGISGTNAHIVIEQAPETAESVAATGSGPVAWPLSAKSGAALRAAAGRLRDLPTAGPEAYAVGHSLATTRAAFEHRAVALAEDGDGLRRALQALEAGETAPGLVEGTATDVGRVAFVFPGQGSQWEGMAVDLLDTHEVFRERLLACADALAPHTGWSLVDVLRGTPGAPPLDRVDVVQPALFAVMVALAESWRAAGVRPSAVVGHSQGEIAAACVAGALSLEDAARVVAVRSGLLTRLAGGGGMASVALPAGTVRERVAGTGVGVAAVNGPAATVVSGDPATLAELLDRWAEEGVRVRRIAVDYASHSAQVETVRDELIAALGDIAPRPAETLFLSTVTGEALDGTELDAGYWYRNLRETVELDRAVRALLAEGHGLFVETAPHPVLGAAVQDTVEDAGAAAATVGSLRRDEGGRLRFALSVAEAWTRGASVDWPALLGTRDTATVALPTYPFQRRRHWIDAGGAGDLTAAGLDPAEHELLGAAVPAADGASTILTGRLSVAGHAWLADHAVGGTVLLPGTALLELALHAADRTDRGEVEELTVEAPLPLPAEGAVQVQVVVGAVDGAGRRPVAVHARPADGASEWTRHASGTLAPGAPDVPEPGPAAWPPPGAVPVPVADAYDRLAAAGYGYGPAFQGLAAAWRDGDDLYAEAVLPEEPRERAAGFGLHPALLDAALHALPLDALDRDDAEPVRLPFSWTGVRLHAVGATAVRVRFTRSGDAVALAVFDPAGGPVLTVDSLATRPLPAGGPVPAPSGAAPLLQLEWRPVTTAPADEPPSWTRLTADEDLSAALADGPPDLVLADLPSGDAPDAVRAAVHRALALVQEWTAEPRTAKSKLVLVTHGATGDRDPDPAGAAVWGLVRSAQTENPGRFALLDLSPGEPDPADEVLVAALSRGEDQIALDGEVPTAPALARVSPGDRLVPPAGTAAWRLGVTAAGTLENLALLPCPEVLEPLEAGQVRVGVRAAGLNFRDALIALGLYPLEAEIGGEAAGIVLEVGPGVTRVAPGDPVMGLFPGGAGPLAVTDQRYLARIPDGWTFAEAATVSVVYLTAFYGLVDLAGIRRGERLLLHAATGGVGMATLRLARHWGVEVYATASPGKWDVLRSLGPDDRHIASSRSLDFAAGFLEATGGQGVDVVLNSLSGEYVDASLRLLPRGGRFLEMGKTDVRDAGAIAAAHPGVAYRAFDLMSAGPDRIAEMLDELRPLFADGTLAPLPVASSEVQRAPEALRFLSQARHVGKLALTVSGPSGAGTVLVTGGTGTLGGIVARHLVTAHGVRRLLLIGRRGREAPGAAELSAELEALGARVTIAACDAADRDALAALLAEHPVGAVVHAAGVLDDGLVEALTPDRVDAVLRPKVDAAWNLHDLTRDRDLTAFVLFSSAAGTLGGAAQGGYAAANAALDALARTRRARGLPAVSIAWGLWAEASGMTRHLTGADHARLARTGMLPLPTEEALALLDAALAAEPAVTFPVKVDAAAVRDAAAAGTLPPLLRGLADGPPRRVAAAAATAAGPALAERLAGLTPPERDRLLLDLVRSNAATVLGLAPGDVGAERPFKDLGFDSLGSVELRNRLNAASGLRLPATLVFDHPTPAAVTAYLRGELGADEAPGSAALLAELDRIAAELDRLPPGDDAGPAVTRRLQSLLWSWTDRAGGPGADAPDADALDGGEPEPASDDDLFSALDRLGAVSLDD</sequence>
<dbReference type="PROSITE" id="PS00606">
    <property type="entry name" value="KS3_1"/>
    <property type="match status" value="1"/>
</dbReference>
<dbReference type="FunFam" id="3.90.180.10:FF:000032">
    <property type="entry name" value="Probable polyketide synthase pks1"/>
    <property type="match status" value="1"/>
</dbReference>
<dbReference type="Pfam" id="PF16197">
    <property type="entry name" value="KAsynt_C_assoc"/>
    <property type="match status" value="2"/>
</dbReference>
<dbReference type="InterPro" id="IPR018201">
    <property type="entry name" value="Ketoacyl_synth_AS"/>
</dbReference>
<feature type="active site" description="Proton acceptor; for dehydratase activity" evidence="9">
    <location>
        <position position="2631"/>
    </location>
</feature>
<dbReference type="SUPFAM" id="SSF47336">
    <property type="entry name" value="ACP-like"/>
    <property type="match status" value="2"/>
</dbReference>
<feature type="domain" description="PKS/mFAS DH" evidence="13">
    <location>
        <begin position="923"/>
        <end position="1194"/>
    </location>
</feature>
<evidence type="ECO:0000256" key="6">
    <source>
        <dbReference type="ARBA" id="ARBA00023194"/>
    </source>
</evidence>
<dbReference type="PANTHER" id="PTHR43775">
    <property type="entry name" value="FATTY ACID SYNTHASE"/>
    <property type="match status" value="1"/>
</dbReference>
<dbReference type="Pfam" id="PF22953">
    <property type="entry name" value="SpnB_Rossmann"/>
    <property type="match status" value="2"/>
</dbReference>
<dbReference type="InterPro" id="IPR014043">
    <property type="entry name" value="Acyl_transferase_dom"/>
</dbReference>
<dbReference type="SMART" id="SM00822">
    <property type="entry name" value="PKS_KR"/>
    <property type="match status" value="2"/>
</dbReference>
<feature type="domain" description="Carrier" evidence="11">
    <location>
        <begin position="1615"/>
        <end position="1693"/>
    </location>
</feature>
<feature type="region of interest" description="N-terminal hotdog fold" evidence="9">
    <location>
        <begin position="923"/>
        <end position="1048"/>
    </location>
</feature>
<dbReference type="PROSITE" id="PS52019">
    <property type="entry name" value="PKS_MFAS_DH"/>
    <property type="match status" value="2"/>
</dbReference>
<organism evidence="14 15">
    <name type="scientific">Actinomadura decatromicini</name>
    <dbReference type="NCBI Taxonomy" id="2604572"/>
    <lineage>
        <taxon>Bacteria</taxon>
        <taxon>Bacillati</taxon>
        <taxon>Actinomycetota</taxon>
        <taxon>Actinomycetes</taxon>
        <taxon>Streptosporangiales</taxon>
        <taxon>Thermomonosporaceae</taxon>
        <taxon>Actinomadura</taxon>
    </lineage>
</organism>
<dbReference type="InterPro" id="IPR032821">
    <property type="entry name" value="PKS_assoc"/>
</dbReference>
<dbReference type="InterPro" id="IPR013968">
    <property type="entry name" value="PKS_KR"/>
</dbReference>
<dbReference type="InterPro" id="IPR036736">
    <property type="entry name" value="ACP-like_sf"/>
</dbReference>
<feature type="region of interest" description="C-terminal hotdog fold" evidence="9">
    <location>
        <begin position="1060"/>
        <end position="1194"/>
    </location>
</feature>
<dbReference type="CDD" id="cd05195">
    <property type="entry name" value="enoyl_red"/>
    <property type="match status" value="1"/>
</dbReference>
<dbReference type="InterPro" id="IPR020843">
    <property type="entry name" value="ER"/>
</dbReference>
<protein>
    <submittedName>
        <fullName evidence="14">SDR family NAD(P)-dependent oxidoreductase</fullName>
    </submittedName>
</protein>
<feature type="compositionally biased region" description="Acidic residues" evidence="10">
    <location>
        <begin position="3787"/>
        <end position="3804"/>
    </location>
</feature>
<feature type="region of interest" description="C-terminal hotdog fold" evidence="9">
    <location>
        <begin position="2735"/>
        <end position="2874"/>
    </location>
</feature>
<dbReference type="InterPro" id="IPR049552">
    <property type="entry name" value="PKS_DH_N"/>
</dbReference>
<evidence type="ECO:0000256" key="10">
    <source>
        <dbReference type="SAM" id="MobiDB-lite"/>
    </source>
</evidence>
<dbReference type="InterPro" id="IPR006162">
    <property type="entry name" value="Ppantetheine_attach_site"/>
</dbReference>
<feature type="domain" description="Carrier" evidence="11">
    <location>
        <begin position="3652"/>
        <end position="3729"/>
    </location>
</feature>
<dbReference type="PROSITE" id="PS50075">
    <property type="entry name" value="CARRIER"/>
    <property type="match status" value="2"/>
</dbReference>
<dbReference type="InterPro" id="IPR016035">
    <property type="entry name" value="Acyl_Trfase/lysoPLipase"/>
</dbReference>
<feature type="domain" description="Ketosynthase family 3 (KS3)" evidence="12">
    <location>
        <begin position="33"/>
        <end position="459"/>
    </location>
</feature>
<evidence type="ECO:0000313" key="15">
    <source>
        <dbReference type="Proteomes" id="UP000323505"/>
    </source>
</evidence>